<keyword evidence="6" id="KW-0677">Repeat</keyword>
<comment type="caution">
    <text evidence="10">The sequence shown here is derived from an EMBL/GenBank/DDBJ whole genome shotgun (WGS) entry which is preliminary data.</text>
</comment>
<dbReference type="PANTHER" id="PTHR10937">
    <property type="entry name" value="GLUCOSAMINE--FRUCTOSE-6-PHOSPHATE AMINOTRANSFERASE, ISOMERIZING"/>
    <property type="match status" value="1"/>
</dbReference>
<dbReference type="InterPro" id="IPR029055">
    <property type="entry name" value="Ntn_hydrolases_N"/>
</dbReference>
<evidence type="ECO:0000259" key="9">
    <source>
        <dbReference type="PROSITE" id="PS51464"/>
    </source>
</evidence>
<dbReference type="Proteomes" id="UP000228781">
    <property type="component" value="Unassembled WGS sequence"/>
</dbReference>
<dbReference type="CDD" id="cd00714">
    <property type="entry name" value="GFAT"/>
    <property type="match status" value="1"/>
</dbReference>
<evidence type="ECO:0000313" key="10">
    <source>
        <dbReference type="EMBL" id="PJC22752.1"/>
    </source>
</evidence>
<dbReference type="PROSITE" id="PS51278">
    <property type="entry name" value="GATASE_TYPE_2"/>
    <property type="match status" value="1"/>
</dbReference>
<dbReference type="InterPro" id="IPR035466">
    <property type="entry name" value="GlmS/AgaS_SIS"/>
</dbReference>
<feature type="domain" description="Glutamine amidotransferase type-2" evidence="8">
    <location>
        <begin position="2"/>
        <end position="226"/>
    </location>
</feature>
<dbReference type="InterPro" id="IPR035490">
    <property type="entry name" value="GlmS/FrlB_SIS"/>
</dbReference>
<feature type="domain" description="SIS" evidence="9">
    <location>
        <begin position="302"/>
        <end position="441"/>
    </location>
</feature>
<keyword evidence="5" id="KW-0808">Transferase</keyword>
<dbReference type="CDD" id="cd05009">
    <property type="entry name" value="SIS_GlmS_GlmD_2"/>
    <property type="match status" value="1"/>
</dbReference>
<accession>A0A2M8EJ40</accession>
<dbReference type="InterPro" id="IPR046348">
    <property type="entry name" value="SIS_dom_sf"/>
</dbReference>
<dbReference type="GO" id="GO:0097367">
    <property type="term" value="F:carbohydrate derivative binding"/>
    <property type="evidence" value="ECO:0007669"/>
    <property type="project" value="InterPro"/>
</dbReference>
<dbReference type="InterPro" id="IPR005855">
    <property type="entry name" value="GFAT"/>
</dbReference>
<evidence type="ECO:0000256" key="3">
    <source>
        <dbReference type="ARBA" id="ARBA00016090"/>
    </source>
</evidence>
<keyword evidence="7" id="KW-0315">Glutamine amidotransferase</keyword>
<evidence type="ECO:0000259" key="8">
    <source>
        <dbReference type="PROSITE" id="PS51278"/>
    </source>
</evidence>
<protein>
    <recommendedName>
        <fullName evidence="3">Glutamine--fructose-6-phosphate aminotransferase [isomerizing]</fullName>
        <ecNumber evidence="2">2.6.1.16</ecNumber>
    </recommendedName>
</protein>
<evidence type="ECO:0000256" key="6">
    <source>
        <dbReference type="ARBA" id="ARBA00022737"/>
    </source>
</evidence>
<dbReference type="Pfam" id="PF01380">
    <property type="entry name" value="SIS"/>
    <property type="match status" value="2"/>
</dbReference>
<dbReference type="CDD" id="cd05008">
    <property type="entry name" value="SIS_GlmS_GlmD_1"/>
    <property type="match status" value="1"/>
</dbReference>
<name>A0A2M8EJ40_UNCKA</name>
<dbReference type="EMBL" id="PFSK01000021">
    <property type="protein sequence ID" value="PJC22752.1"/>
    <property type="molecule type" value="Genomic_DNA"/>
</dbReference>
<feature type="domain" description="SIS" evidence="9">
    <location>
        <begin position="468"/>
        <end position="617"/>
    </location>
</feature>
<evidence type="ECO:0000256" key="2">
    <source>
        <dbReference type="ARBA" id="ARBA00012916"/>
    </source>
</evidence>
<dbReference type="GO" id="GO:0006047">
    <property type="term" value="P:UDP-N-acetylglucosamine metabolic process"/>
    <property type="evidence" value="ECO:0007669"/>
    <property type="project" value="TreeGrafter"/>
</dbReference>
<evidence type="ECO:0000313" key="11">
    <source>
        <dbReference type="Proteomes" id="UP000228781"/>
    </source>
</evidence>
<evidence type="ECO:0000256" key="7">
    <source>
        <dbReference type="ARBA" id="ARBA00022962"/>
    </source>
</evidence>
<dbReference type="Pfam" id="PF13522">
    <property type="entry name" value="GATase_6"/>
    <property type="match status" value="1"/>
</dbReference>
<dbReference type="GO" id="GO:0006487">
    <property type="term" value="P:protein N-linked glycosylation"/>
    <property type="evidence" value="ECO:0007669"/>
    <property type="project" value="TreeGrafter"/>
</dbReference>
<dbReference type="EC" id="2.6.1.16" evidence="2"/>
<evidence type="ECO:0000256" key="5">
    <source>
        <dbReference type="ARBA" id="ARBA00022679"/>
    </source>
</evidence>
<keyword evidence="4" id="KW-0032">Aminotransferase</keyword>
<dbReference type="GO" id="GO:0004360">
    <property type="term" value="F:glutamine-fructose-6-phosphate transaminase (isomerizing) activity"/>
    <property type="evidence" value="ECO:0007669"/>
    <property type="project" value="UniProtKB-EC"/>
</dbReference>
<evidence type="ECO:0000256" key="1">
    <source>
        <dbReference type="ARBA" id="ARBA00001031"/>
    </source>
</evidence>
<evidence type="ECO:0000256" key="4">
    <source>
        <dbReference type="ARBA" id="ARBA00022576"/>
    </source>
</evidence>
<dbReference type="InterPro" id="IPR047084">
    <property type="entry name" value="GFAT_N"/>
</dbReference>
<dbReference type="NCBIfam" id="TIGR01135">
    <property type="entry name" value="glmS"/>
    <property type="match status" value="1"/>
</dbReference>
<dbReference type="Gene3D" id="3.40.50.10490">
    <property type="entry name" value="Glucose-6-phosphate isomerase like protein, domain 1"/>
    <property type="match status" value="2"/>
</dbReference>
<organism evidence="10 11">
    <name type="scientific">candidate division WWE3 bacterium CG_4_9_14_0_2_um_filter_48_10</name>
    <dbReference type="NCBI Taxonomy" id="1975078"/>
    <lineage>
        <taxon>Bacteria</taxon>
        <taxon>Katanobacteria</taxon>
    </lineage>
</organism>
<gene>
    <name evidence="10" type="primary">glmS</name>
    <name evidence="10" type="ORF">CO059_01745</name>
</gene>
<dbReference type="SUPFAM" id="SSF53697">
    <property type="entry name" value="SIS domain"/>
    <property type="match status" value="1"/>
</dbReference>
<dbReference type="PROSITE" id="PS51464">
    <property type="entry name" value="SIS"/>
    <property type="match status" value="2"/>
</dbReference>
<dbReference type="PANTHER" id="PTHR10937:SF0">
    <property type="entry name" value="GLUTAMINE--FRUCTOSE-6-PHOSPHATE TRANSAMINASE (ISOMERIZING)"/>
    <property type="match status" value="1"/>
</dbReference>
<dbReference type="AlphaFoldDB" id="A0A2M8EJ40"/>
<reference evidence="11" key="1">
    <citation type="submission" date="2017-09" db="EMBL/GenBank/DDBJ databases">
        <title>Depth-based differentiation of microbial function through sediment-hosted aquifers and enrichment of novel symbionts in the deep terrestrial subsurface.</title>
        <authorList>
            <person name="Probst A.J."/>
            <person name="Ladd B."/>
            <person name="Jarett J.K."/>
            <person name="Geller-Mcgrath D.E."/>
            <person name="Sieber C.M.K."/>
            <person name="Emerson J.B."/>
            <person name="Anantharaman K."/>
            <person name="Thomas B.C."/>
            <person name="Malmstrom R."/>
            <person name="Stieglmeier M."/>
            <person name="Klingl A."/>
            <person name="Woyke T."/>
            <person name="Ryan C.M."/>
            <person name="Banfield J.F."/>
        </authorList>
    </citation>
    <scope>NUCLEOTIDE SEQUENCE [LARGE SCALE GENOMIC DNA]</scope>
</reference>
<dbReference type="FunFam" id="3.60.20.10:FF:000006">
    <property type="entry name" value="Glutamine--fructose-6-phosphate aminotransferase [isomerizing]"/>
    <property type="match status" value="1"/>
</dbReference>
<dbReference type="NCBIfam" id="NF001484">
    <property type="entry name" value="PRK00331.1"/>
    <property type="match status" value="1"/>
</dbReference>
<dbReference type="InterPro" id="IPR017932">
    <property type="entry name" value="GATase_2_dom"/>
</dbReference>
<comment type="catalytic activity">
    <reaction evidence="1">
        <text>D-fructose 6-phosphate + L-glutamine = D-glucosamine 6-phosphate + L-glutamate</text>
        <dbReference type="Rhea" id="RHEA:13237"/>
        <dbReference type="ChEBI" id="CHEBI:29985"/>
        <dbReference type="ChEBI" id="CHEBI:58359"/>
        <dbReference type="ChEBI" id="CHEBI:58725"/>
        <dbReference type="ChEBI" id="CHEBI:61527"/>
        <dbReference type="EC" id="2.6.1.16"/>
    </reaction>
</comment>
<dbReference type="InterPro" id="IPR001347">
    <property type="entry name" value="SIS_dom"/>
</dbReference>
<dbReference type="Gene3D" id="3.60.20.10">
    <property type="entry name" value="Glutamine Phosphoribosylpyrophosphate, subunit 1, domain 1"/>
    <property type="match status" value="1"/>
</dbReference>
<proteinExistence type="predicted"/>
<sequence>MCGIIGFVSQNPKRNPAQFLVDGLKRLEYRGYDSWGIAFGEAPTIFKKAGKISDFSPNHLSLITYHYPASAGLGHTRWATHGGVTDENAHPHLDCTGQVVVVHNGIIENWEELRNELRGKGHEFRSETDTEVVPHLIEDQISNIKDQKGSLVEVVRQVFNQLEGLNAIAVFFPKESLIVAFRNGSPLVVGVGESEFYLASDIPAFLPYTKQVVFLDDGEGVVLANIKNLRQRRIRLGRKKPKIKIVNAKTGEERKPKVEEINWSVEEAEKGEYPHFLIKEIREQPAILTRLAKYPERDLQEVADLIKNSFGTYFTACGTAAHAGLAATYLFSKIAKRHVNFAVGSEFYFLKEFLTPKSLLVAASQSGETMDTLEAVRAAKQHQAKVIALTNVPGSSITRLVDKTLMLNCGPEKAVLATKSYTAKLAVFLLLAYQMVGRLSEGRKLISKTAEGISDLFSRNSERQIKALAKRLKNVEHIYTIGRGVNYPTALEAALKIKEVSYIHAEGFAGGELKHGVIALIEGGPPRVGERRESRRGTPCLVFVANDETRASVLSNAQELKSRGGFIIGISPEGSETFDEWIKVPDVGAASPIVNVIPAQLLAYFLAVERGLDPDKPRNLAKSVTVK</sequence>
<dbReference type="GO" id="GO:0006002">
    <property type="term" value="P:fructose 6-phosphate metabolic process"/>
    <property type="evidence" value="ECO:0007669"/>
    <property type="project" value="TreeGrafter"/>
</dbReference>
<dbReference type="SUPFAM" id="SSF56235">
    <property type="entry name" value="N-terminal nucleophile aminohydrolases (Ntn hydrolases)"/>
    <property type="match status" value="1"/>
</dbReference>